<dbReference type="Pfam" id="PF14223">
    <property type="entry name" value="Retrotran_gag_2"/>
    <property type="match status" value="1"/>
</dbReference>
<accession>A0A699IWQ5</accession>
<protein>
    <submittedName>
        <fullName evidence="2">UBN2 domain-containing protein</fullName>
    </submittedName>
</protein>
<proteinExistence type="predicted"/>
<dbReference type="AlphaFoldDB" id="A0A699IWQ5"/>
<dbReference type="PANTHER" id="PTHR34676:SF8">
    <property type="entry name" value="TRANSMEMBRANE PROTEIN"/>
    <property type="match status" value="1"/>
</dbReference>
<reference evidence="2" key="1">
    <citation type="journal article" date="2019" name="Sci. Rep.">
        <title>Draft genome of Tanacetum cinerariifolium, the natural source of mosquito coil.</title>
        <authorList>
            <person name="Yamashiro T."/>
            <person name="Shiraishi A."/>
            <person name="Satake H."/>
            <person name="Nakayama K."/>
        </authorList>
    </citation>
    <scope>NUCLEOTIDE SEQUENCE</scope>
</reference>
<feature type="domain" description="Retrovirus-related Pol polyprotein from transposon TNT 1-94-like beta-barrel" evidence="1">
    <location>
        <begin position="207"/>
        <end position="270"/>
    </location>
</feature>
<feature type="non-terminal residue" evidence="2">
    <location>
        <position position="1"/>
    </location>
</feature>
<dbReference type="InterPro" id="IPR054722">
    <property type="entry name" value="PolX-like_BBD"/>
</dbReference>
<dbReference type="PANTHER" id="PTHR34676">
    <property type="entry name" value="DUF4219 DOMAIN-CONTAINING PROTEIN-RELATED"/>
    <property type="match status" value="1"/>
</dbReference>
<dbReference type="Pfam" id="PF22936">
    <property type="entry name" value="Pol_BBD"/>
    <property type="match status" value="1"/>
</dbReference>
<evidence type="ECO:0000259" key="1">
    <source>
        <dbReference type="Pfam" id="PF22936"/>
    </source>
</evidence>
<evidence type="ECO:0000313" key="2">
    <source>
        <dbReference type="EMBL" id="GEZ92500.1"/>
    </source>
</evidence>
<gene>
    <name evidence="2" type="ORF">Tci_564473</name>
</gene>
<organism evidence="2">
    <name type="scientific">Tanacetum cinerariifolium</name>
    <name type="common">Dalmatian daisy</name>
    <name type="synonym">Chrysanthemum cinerariifolium</name>
    <dbReference type="NCBI Taxonomy" id="118510"/>
    <lineage>
        <taxon>Eukaryota</taxon>
        <taxon>Viridiplantae</taxon>
        <taxon>Streptophyta</taxon>
        <taxon>Embryophyta</taxon>
        <taxon>Tracheophyta</taxon>
        <taxon>Spermatophyta</taxon>
        <taxon>Magnoliopsida</taxon>
        <taxon>eudicotyledons</taxon>
        <taxon>Gunneridae</taxon>
        <taxon>Pentapetalae</taxon>
        <taxon>asterids</taxon>
        <taxon>campanulids</taxon>
        <taxon>Asterales</taxon>
        <taxon>Asteraceae</taxon>
        <taxon>Asteroideae</taxon>
        <taxon>Anthemideae</taxon>
        <taxon>Anthemidinae</taxon>
        <taxon>Tanacetum</taxon>
    </lineage>
</organism>
<name>A0A699IWQ5_TANCI</name>
<sequence length="313" mass="35813">KLGKNNEAKTTLYNALPRKEYERVFMCKTAKVVWHTLTITHQGNSQVKNFKIDLLTQEYEKFSISNEEIIDSGFTRFNAIVTSLKSLDMDYSSKNHVRKFLRAHPLKWRAKVTAIEEAKDLATLSLDELVKILKVYEMILKNDGDNGSDEDIDEEEEAEAFNLLARNFCKFFRKDNRFRREIDLVMDVIGSVKSAVCLKCDLLLDDWIVDSGCTKHMTGNKKLFTSYKAYDGVHVIFMRNLKGKVVGGGNITHDSITITKVEHVSGLVVRIFIKKGKIKAKRTKPGTRMKRVQEIEAESESISNLILLIPYPN</sequence>
<dbReference type="EMBL" id="BKCJ010342855">
    <property type="protein sequence ID" value="GEZ92500.1"/>
    <property type="molecule type" value="Genomic_DNA"/>
</dbReference>
<comment type="caution">
    <text evidence="2">The sequence shown here is derived from an EMBL/GenBank/DDBJ whole genome shotgun (WGS) entry which is preliminary data.</text>
</comment>